<dbReference type="EC" id="2.7.1.130" evidence="3 13"/>
<dbReference type="OrthoDB" id="9766423at2"/>
<evidence type="ECO:0000256" key="6">
    <source>
        <dbReference type="ARBA" id="ARBA00022556"/>
    </source>
</evidence>
<keyword evidence="5 13" id="KW-0444">Lipid biosynthesis</keyword>
<dbReference type="GO" id="GO:0009244">
    <property type="term" value="P:lipopolysaccharide core region biosynthetic process"/>
    <property type="evidence" value="ECO:0007669"/>
    <property type="project" value="TreeGrafter"/>
</dbReference>
<evidence type="ECO:0000256" key="7">
    <source>
        <dbReference type="ARBA" id="ARBA00022679"/>
    </source>
</evidence>
<dbReference type="Pfam" id="PF02606">
    <property type="entry name" value="LpxK"/>
    <property type="match status" value="1"/>
</dbReference>
<dbReference type="PANTHER" id="PTHR42724:SF1">
    <property type="entry name" value="TETRAACYLDISACCHARIDE 4'-KINASE, MITOCHONDRIAL-RELATED"/>
    <property type="match status" value="1"/>
</dbReference>
<keyword evidence="9 13" id="KW-0418">Kinase</keyword>
<protein>
    <recommendedName>
        <fullName evidence="4 13">Tetraacyldisaccharide 4'-kinase</fullName>
        <ecNumber evidence="3 13">2.7.1.130</ecNumber>
    </recommendedName>
    <alternativeName>
        <fullName evidence="12 13">Lipid A 4'-kinase</fullName>
    </alternativeName>
</protein>
<name>A0A2H3KGN9_9FLAO</name>
<dbReference type="PANTHER" id="PTHR42724">
    <property type="entry name" value="TETRAACYLDISACCHARIDE 4'-KINASE"/>
    <property type="match status" value="1"/>
</dbReference>
<evidence type="ECO:0000256" key="9">
    <source>
        <dbReference type="ARBA" id="ARBA00022777"/>
    </source>
</evidence>
<dbReference type="UniPathway" id="UPA00359">
    <property type="reaction ID" value="UER00482"/>
</dbReference>
<dbReference type="GO" id="GO:0005886">
    <property type="term" value="C:plasma membrane"/>
    <property type="evidence" value="ECO:0007669"/>
    <property type="project" value="TreeGrafter"/>
</dbReference>
<organism evidence="14 15">
    <name type="scientific">Flavobacterium branchiophilum</name>
    <dbReference type="NCBI Taxonomy" id="55197"/>
    <lineage>
        <taxon>Bacteria</taxon>
        <taxon>Pseudomonadati</taxon>
        <taxon>Bacteroidota</taxon>
        <taxon>Flavobacteriia</taxon>
        <taxon>Flavobacteriales</taxon>
        <taxon>Flavobacteriaceae</taxon>
        <taxon>Flavobacterium</taxon>
    </lineage>
</organism>
<dbReference type="InterPro" id="IPR027417">
    <property type="entry name" value="P-loop_NTPase"/>
</dbReference>
<comment type="caution">
    <text evidence="13">Lacks conserved residue(s) required for the propagation of feature annotation.</text>
</comment>
<evidence type="ECO:0000256" key="4">
    <source>
        <dbReference type="ARBA" id="ARBA00016436"/>
    </source>
</evidence>
<keyword evidence="6 13" id="KW-0441">Lipid A biosynthesis</keyword>
<dbReference type="SUPFAM" id="SSF52540">
    <property type="entry name" value="P-loop containing nucleoside triphosphate hydrolases"/>
    <property type="match status" value="1"/>
</dbReference>
<dbReference type="Proteomes" id="UP000220828">
    <property type="component" value="Unassembled WGS sequence"/>
</dbReference>
<comment type="function">
    <text evidence="1 13">Transfers the gamma-phosphate of ATP to the 4'-position of a tetraacyldisaccharide 1-phosphate intermediate (termed DS-1-P) to form tetraacyldisaccharide 1,4'-bis-phosphate (lipid IVA).</text>
</comment>
<evidence type="ECO:0000256" key="12">
    <source>
        <dbReference type="ARBA" id="ARBA00029757"/>
    </source>
</evidence>
<dbReference type="InterPro" id="IPR003758">
    <property type="entry name" value="LpxK"/>
</dbReference>
<sequence>MILLIRYLLFPIAMLYDMITRVRNFLFDKNILKSYSFDIPIIAVGNLSVGGTGKSPQIEYLIRLLAPHFKLATLSRGYKRRTKGFVIARQGIDYQDIGDEPFQFFHKFKNINVAVDAHRKNGIEQLLQLPKKPEIILLDDAYQHRKIKAGLYILLTTYDELYYKDWILPTGNLREATSGADRACIIIVTKCPNQLSDYEMNIIKKALKLKPHQQLFFSKIQYHEAICSNEQNIPISSIKAEKKLLLAGIAKPKFFFDYLKNENDILLTYPDHHAFSKKDIDLILEKANGMKIITTEKDYVRLMDKLPQNQLFYVPIQSEFLQNAAQFDQYIIQFVQTFSSNIGASYCINHQEQRVL</sequence>
<gene>
    <name evidence="13 14" type="primary">lpxK</name>
    <name evidence="14" type="ORF">B0A77_12065</name>
</gene>
<dbReference type="GO" id="GO:0009245">
    <property type="term" value="P:lipid A biosynthetic process"/>
    <property type="evidence" value="ECO:0007669"/>
    <property type="project" value="UniProtKB-UniRule"/>
</dbReference>
<evidence type="ECO:0000256" key="13">
    <source>
        <dbReference type="HAMAP-Rule" id="MF_00409"/>
    </source>
</evidence>
<comment type="catalytic activity">
    <reaction evidence="13">
        <text>a lipid A disaccharide + ATP = a lipid IVA + ADP + H(+)</text>
        <dbReference type="Rhea" id="RHEA:67840"/>
        <dbReference type="ChEBI" id="CHEBI:15378"/>
        <dbReference type="ChEBI" id="CHEBI:30616"/>
        <dbReference type="ChEBI" id="CHEBI:176343"/>
        <dbReference type="ChEBI" id="CHEBI:176425"/>
        <dbReference type="ChEBI" id="CHEBI:456216"/>
        <dbReference type="EC" id="2.7.1.130"/>
    </reaction>
</comment>
<dbReference type="HAMAP" id="MF_00409">
    <property type="entry name" value="LpxK"/>
    <property type="match status" value="1"/>
</dbReference>
<accession>A0A2H3KGN9</accession>
<evidence type="ECO:0000256" key="1">
    <source>
        <dbReference type="ARBA" id="ARBA00002274"/>
    </source>
</evidence>
<evidence type="ECO:0000313" key="15">
    <source>
        <dbReference type="Proteomes" id="UP000220828"/>
    </source>
</evidence>
<keyword evidence="10 13" id="KW-0067">ATP-binding</keyword>
<keyword evidence="8 13" id="KW-0547">Nucleotide-binding</keyword>
<comment type="similarity">
    <text evidence="13">Belongs to the LpxK family.</text>
</comment>
<keyword evidence="11 13" id="KW-0443">Lipid metabolism</keyword>
<keyword evidence="7 13" id="KW-0808">Transferase</keyword>
<dbReference type="AlphaFoldDB" id="A0A2H3KGN9"/>
<dbReference type="NCBIfam" id="TIGR00682">
    <property type="entry name" value="lpxK"/>
    <property type="match status" value="1"/>
</dbReference>
<evidence type="ECO:0000256" key="5">
    <source>
        <dbReference type="ARBA" id="ARBA00022516"/>
    </source>
</evidence>
<evidence type="ECO:0000256" key="11">
    <source>
        <dbReference type="ARBA" id="ARBA00023098"/>
    </source>
</evidence>
<comment type="caution">
    <text evidence="14">The sequence shown here is derived from an EMBL/GenBank/DDBJ whole genome shotgun (WGS) entry which is preliminary data.</text>
</comment>
<comment type="pathway">
    <text evidence="2 13">Glycolipid biosynthesis; lipid IV(A) biosynthesis; lipid IV(A) from (3R)-3-hydroxytetradecanoyl-[acyl-carrier-protein] and UDP-N-acetyl-alpha-D-glucosamine: step 6/6.</text>
</comment>
<proteinExistence type="inferred from homology"/>
<evidence type="ECO:0000256" key="3">
    <source>
        <dbReference type="ARBA" id="ARBA00012071"/>
    </source>
</evidence>
<evidence type="ECO:0000256" key="10">
    <source>
        <dbReference type="ARBA" id="ARBA00022840"/>
    </source>
</evidence>
<dbReference type="EMBL" id="PCMW01000075">
    <property type="protein sequence ID" value="PDS22913.1"/>
    <property type="molecule type" value="Genomic_DNA"/>
</dbReference>
<evidence type="ECO:0000256" key="2">
    <source>
        <dbReference type="ARBA" id="ARBA00004870"/>
    </source>
</evidence>
<evidence type="ECO:0000256" key="8">
    <source>
        <dbReference type="ARBA" id="ARBA00022741"/>
    </source>
</evidence>
<reference evidence="14 15" key="1">
    <citation type="submission" date="2017-09" db="EMBL/GenBank/DDBJ databases">
        <title>Whole genomes of Flavobacteriaceae.</title>
        <authorList>
            <person name="Stine C."/>
            <person name="Li C."/>
            <person name="Tadesse D."/>
        </authorList>
    </citation>
    <scope>NUCLEOTIDE SEQUENCE [LARGE SCALE GENOMIC DNA]</scope>
    <source>
        <strain evidence="14 15">ATCC 35036</strain>
    </source>
</reference>
<evidence type="ECO:0000313" key="14">
    <source>
        <dbReference type="EMBL" id="PDS22913.1"/>
    </source>
</evidence>
<dbReference type="RefSeq" id="WP_097554611.1">
    <property type="nucleotide sequence ID" value="NZ_PCMW01000075.1"/>
</dbReference>
<dbReference type="GO" id="GO:0005524">
    <property type="term" value="F:ATP binding"/>
    <property type="evidence" value="ECO:0007669"/>
    <property type="project" value="UniProtKB-UniRule"/>
</dbReference>
<dbReference type="GO" id="GO:0009029">
    <property type="term" value="F:lipid-A 4'-kinase activity"/>
    <property type="evidence" value="ECO:0007669"/>
    <property type="project" value="UniProtKB-UniRule"/>
</dbReference>